<keyword evidence="8" id="KW-0520">NAD</keyword>
<sequence length="321" mass="34015">MSSPAPSAVVPPLGILPLARTAVDRGSDRRVAPDLFEQIRENPGTRVMYMAGGKALISDTEVVLAPVAEAGFGDGPVYLGRILADAQEPAGTDVVLVTLAEEDPLLETDGARWAALREVAVLLGELDAALFVQAAAVSNWHAVHTHCPRCGAPTVPEQGGWVRRCTEDGSQHFPRTDPAIIVAVTDPDDRILLGSAAAWKGNRYSTLAGFVEPGESLEGAVIREIAEESGLVVHSPQYLGSQPWPFPCSLMLGFTARTEDPAAAVHDGVEISDVRWFTRDELRDAVGSGEITIASGISIARNLIERWYGGPIAEPETGAGV</sequence>
<dbReference type="Pfam" id="PF09297">
    <property type="entry name" value="Zn_ribbon_NUD"/>
    <property type="match status" value="1"/>
</dbReference>
<evidence type="ECO:0000256" key="4">
    <source>
        <dbReference type="ARBA" id="ARBA00012381"/>
    </source>
</evidence>
<organism evidence="11 12">
    <name type="scientific">Arthrobacter citreus</name>
    <dbReference type="NCBI Taxonomy" id="1670"/>
    <lineage>
        <taxon>Bacteria</taxon>
        <taxon>Bacillati</taxon>
        <taxon>Actinomycetota</taxon>
        <taxon>Actinomycetes</taxon>
        <taxon>Micrococcales</taxon>
        <taxon>Micrococcaceae</taxon>
        <taxon>Arthrobacter</taxon>
    </lineage>
</organism>
<dbReference type="Gene3D" id="3.90.79.20">
    <property type="match status" value="1"/>
</dbReference>
<reference evidence="11 12" key="1">
    <citation type="submission" date="2024-04" db="EMBL/GenBank/DDBJ databases">
        <title>Arthrobacter sp. from Plains bison fecal sample.</title>
        <authorList>
            <person name="Ruzzini A."/>
        </authorList>
    </citation>
    <scope>NUCLEOTIDE SEQUENCE [LARGE SCALE GENOMIC DNA]</scope>
    <source>
        <strain evidence="11 12">EINP1</strain>
    </source>
</reference>
<evidence type="ECO:0000256" key="9">
    <source>
        <dbReference type="ARBA" id="ARBA00023679"/>
    </source>
</evidence>
<evidence type="ECO:0000256" key="3">
    <source>
        <dbReference type="ARBA" id="ARBA00009595"/>
    </source>
</evidence>
<comment type="cofactor">
    <cofactor evidence="2">
        <name>Zn(2+)</name>
        <dbReference type="ChEBI" id="CHEBI:29105"/>
    </cofactor>
</comment>
<dbReference type="InterPro" id="IPR050241">
    <property type="entry name" value="NAD-cap_RNA_hydrolase_NudC"/>
</dbReference>
<dbReference type="PROSITE" id="PS00893">
    <property type="entry name" value="NUDIX_BOX"/>
    <property type="match status" value="1"/>
</dbReference>
<evidence type="ECO:0000256" key="2">
    <source>
        <dbReference type="ARBA" id="ARBA00001947"/>
    </source>
</evidence>
<dbReference type="InterPro" id="IPR020084">
    <property type="entry name" value="NUDIX_hydrolase_CS"/>
</dbReference>
<evidence type="ECO:0000259" key="10">
    <source>
        <dbReference type="PROSITE" id="PS51462"/>
    </source>
</evidence>
<dbReference type="EC" id="3.6.1.22" evidence="4"/>
<evidence type="ECO:0000256" key="1">
    <source>
        <dbReference type="ARBA" id="ARBA00001946"/>
    </source>
</evidence>
<dbReference type="PANTHER" id="PTHR42904">
    <property type="entry name" value="NUDIX HYDROLASE, NUDC SUBFAMILY"/>
    <property type="match status" value="1"/>
</dbReference>
<dbReference type="EMBL" id="CP151657">
    <property type="protein sequence ID" value="WZP16444.1"/>
    <property type="molecule type" value="Genomic_DNA"/>
</dbReference>
<evidence type="ECO:0000313" key="12">
    <source>
        <dbReference type="Proteomes" id="UP001448858"/>
    </source>
</evidence>
<gene>
    <name evidence="11" type="primary">nudC</name>
    <name evidence="11" type="ORF">AAE021_02305</name>
</gene>
<dbReference type="GO" id="GO:0016787">
    <property type="term" value="F:hydrolase activity"/>
    <property type="evidence" value="ECO:0007669"/>
    <property type="project" value="UniProtKB-KW"/>
</dbReference>
<dbReference type="RefSeq" id="WP_342024056.1">
    <property type="nucleotide sequence ID" value="NZ_CP151657.1"/>
</dbReference>
<comment type="similarity">
    <text evidence="3">Belongs to the Nudix hydrolase family. NudC subfamily.</text>
</comment>
<dbReference type="NCBIfam" id="NF001299">
    <property type="entry name" value="PRK00241.1"/>
    <property type="match status" value="1"/>
</dbReference>
<protein>
    <recommendedName>
        <fullName evidence="4">NAD(+) diphosphatase</fullName>
        <ecNumber evidence="4">3.6.1.22</ecNumber>
    </recommendedName>
</protein>
<accession>A0ABZ2ZWA4</accession>
<dbReference type="InterPro" id="IPR015375">
    <property type="entry name" value="NADH_PPase-like_N"/>
</dbReference>
<dbReference type="Gene3D" id="3.90.79.10">
    <property type="entry name" value="Nucleoside Triphosphate Pyrophosphohydrolase"/>
    <property type="match status" value="1"/>
</dbReference>
<dbReference type="Proteomes" id="UP001448858">
    <property type="component" value="Chromosome"/>
</dbReference>
<name>A0ABZ2ZWA4_9MICC</name>
<comment type="catalytic activity">
    <reaction evidence="9">
        <text>a 5'-end NAD(+)-phospho-ribonucleoside in mRNA + H2O = a 5'-end phospho-adenosine-phospho-ribonucleoside in mRNA + beta-nicotinamide D-ribonucleotide + 2 H(+)</text>
        <dbReference type="Rhea" id="RHEA:60876"/>
        <dbReference type="Rhea" id="RHEA-COMP:15698"/>
        <dbReference type="Rhea" id="RHEA-COMP:15719"/>
        <dbReference type="ChEBI" id="CHEBI:14649"/>
        <dbReference type="ChEBI" id="CHEBI:15377"/>
        <dbReference type="ChEBI" id="CHEBI:15378"/>
        <dbReference type="ChEBI" id="CHEBI:144029"/>
        <dbReference type="ChEBI" id="CHEBI:144051"/>
    </reaction>
    <physiologicalReaction direction="left-to-right" evidence="9">
        <dbReference type="Rhea" id="RHEA:60877"/>
    </physiologicalReaction>
</comment>
<evidence type="ECO:0000256" key="7">
    <source>
        <dbReference type="ARBA" id="ARBA00022842"/>
    </source>
</evidence>
<keyword evidence="6 11" id="KW-0378">Hydrolase</keyword>
<evidence type="ECO:0000313" key="11">
    <source>
        <dbReference type="EMBL" id="WZP16444.1"/>
    </source>
</evidence>
<dbReference type="InterPro" id="IPR015797">
    <property type="entry name" value="NUDIX_hydrolase-like_dom_sf"/>
</dbReference>
<evidence type="ECO:0000256" key="8">
    <source>
        <dbReference type="ARBA" id="ARBA00023027"/>
    </source>
</evidence>
<dbReference type="SUPFAM" id="SSF55811">
    <property type="entry name" value="Nudix"/>
    <property type="match status" value="1"/>
</dbReference>
<dbReference type="CDD" id="cd03429">
    <property type="entry name" value="NUDIX_NADH_pyrophosphatase_Nudt13"/>
    <property type="match status" value="1"/>
</dbReference>
<dbReference type="InterPro" id="IPR015376">
    <property type="entry name" value="Znr_NADH_PPase"/>
</dbReference>
<dbReference type="Pfam" id="PF00293">
    <property type="entry name" value="NUDIX"/>
    <property type="match status" value="1"/>
</dbReference>
<keyword evidence="5" id="KW-0479">Metal-binding</keyword>
<dbReference type="InterPro" id="IPR000086">
    <property type="entry name" value="NUDIX_hydrolase_dom"/>
</dbReference>
<dbReference type="Pfam" id="PF09296">
    <property type="entry name" value="NUDIX-like"/>
    <property type="match status" value="1"/>
</dbReference>
<keyword evidence="7" id="KW-0460">Magnesium</keyword>
<dbReference type="PANTHER" id="PTHR42904:SF6">
    <property type="entry name" value="NAD-CAPPED RNA HYDROLASE NUDT12"/>
    <property type="match status" value="1"/>
</dbReference>
<feature type="domain" description="Nudix hydrolase" evidence="10">
    <location>
        <begin position="174"/>
        <end position="299"/>
    </location>
</feature>
<dbReference type="PROSITE" id="PS51462">
    <property type="entry name" value="NUDIX"/>
    <property type="match status" value="1"/>
</dbReference>
<proteinExistence type="inferred from homology"/>
<dbReference type="InterPro" id="IPR049734">
    <property type="entry name" value="NudC-like_C"/>
</dbReference>
<keyword evidence="12" id="KW-1185">Reference proteome</keyword>
<evidence type="ECO:0000256" key="6">
    <source>
        <dbReference type="ARBA" id="ARBA00022801"/>
    </source>
</evidence>
<evidence type="ECO:0000256" key="5">
    <source>
        <dbReference type="ARBA" id="ARBA00022723"/>
    </source>
</evidence>
<comment type="cofactor">
    <cofactor evidence="1">
        <name>Mg(2+)</name>
        <dbReference type="ChEBI" id="CHEBI:18420"/>
    </cofactor>
</comment>